<protein>
    <submittedName>
        <fullName evidence="5">Aldo/keto reductase</fullName>
    </submittedName>
</protein>
<dbReference type="InterPro" id="IPR017900">
    <property type="entry name" value="4Fe4S_Fe_S_CS"/>
</dbReference>
<dbReference type="PANTHER" id="PTHR43312">
    <property type="entry name" value="D-THREO-ALDOSE 1-DEHYDROGENASE"/>
    <property type="match status" value="1"/>
</dbReference>
<dbReference type="InterPro" id="IPR017896">
    <property type="entry name" value="4Fe4S_Fe-S-bd"/>
</dbReference>
<gene>
    <name evidence="5" type="ORF">KQI86_12625</name>
</gene>
<keyword evidence="2" id="KW-0408">Iron</keyword>
<sequence>MEYKVLGKSNLSVSSIGFGGIPIQKTNAEEVKKLLIRCEELGINFIDTARGYTVSEEYLGYAMEGRRDKWIIATKSMARDKASMLKDVEISLNNLRTDYIDLYQLHNVKTEEEYSQVLSEEGAYNALIQMKEEGKIGHIGITSHSLDILKIAIESGRFETIMYPYNIVEKQGEELFKRSKELNIGVIAMKPMAGGALRDGSLALRFILNNENITTAIPGMATFEEIEENSFVGNNITPLTSEEEEKILEISKELGTEFCRRCGYCGPCPQNIDIPSIFVLKAYKERYGLPEWAETRYASMKYTAKDCVACQSCERKCPYDLPIVKMLKEVRNCFNE</sequence>
<evidence type="ECO:0000256" key="1">
    <source>
        <dbReference type="ARBA" id="ARBA00022723"/>
    </source>
</evidence>
<dbReference type="PANTHER" id="PTHR43312:SF1">
    <property type="entry name" value="NADP-DEPENDENT OXIDOREDUCTASE DOMAIN-CONTAINING PROTEIN"/>
    <property type="match status" value="1"/>
</dbReference>
<dbReference type="PROSITE" id="PS51379">
    <property type="entry name" value="4FE4S_FER_2"/>
    <property type="match status" value="1"/>
</dbReference>
<dbReference type="Pfam" id="PF00248">
    <property type="entry name" value="Aldo_ket_red"/>
    <property type="match status" value="1"/>
</dbReference>
<dbReference type="InterPro" id="IPR053135">
    <property type="entry name" value="AKR2_Oxidoreductase"/>
</dbReference>
<evidence type="ECO:0000256" key="3">
    <source>
        <dbReference type="ARBA" id="ARBA00023014"/>
    </source>
</evidence>
<dbReference type="InterPro" id="IPR023210">
    <property type="entry name" value="NADP_OxRdtase_dom"/>
</dbReference>
<dbReference type="Pfam" id="PF13534">
    <property type="entry name" value="Fer4_17"/>
    <property type="match status" value="1"/>
</dbReference>
<proteinExistence type="predicted"/>
<dbReference type="Proteomes" id="UP000726170">
    <property type="component" value="Unassembled WGS sequence"/>
</dbReference>
<accession>A0ABS6EJ00</accession>
<evidence type="ECO:0000259" key="4">
    <source>
        <dbReference type="PROSITE" id="PS51379"/>
    </source>
</evidence>
<keyword evidence="6" id="KW-1185">Reference proteome</keyword>
<dbReference type="EMBL" id="JAHLQF010000003">
    <property type="protein sequence ID" value="MBU5485181.1"/>
    <property type="molecule type" value="Genomic_DNA"/>
</dbReference>
<evidence type="ECO:0000313" key="6">
    <source>
        <dbReference type="Proteomes" id="UP000726170"/>
    </source>
</evidence>
<evidence type="ECO:0000256" key="2">
    <source>
        <dbReference type="ARBA" id="ARBA00023004"/>
    </source>
</evidence>
<feature type="domain" description="4Fe-4S ferredoxin-type" evidence="4">
    <location>
        <begin position="298"/>
        <end position="327"/>
    </location>
</feature>
<name>A0ABS6EJ00_9CLOT</name>
<keyword evidence="1" id="KW-0479">Metal-binding</keyword>
<dbReference type="RefSeq" id="WP_216439746.1">
    <property type="nucleotide sequence ID" value="NZ_JAHLQF010000003.1"/>
</dbReference>
<dbReference type="CDD" id="cd19100">
    <property type="entry name" value="AKR_unchar"/>
    <property type="match status" value="1"/>
</dbReference>
<dbReference type="PROSITE" id="PS00198">
    <property type="entry name" value="4FE4S_FER_1"/>
    <property type="match status" value="1"/>
</dbReference>
<organism evidence="5 6">
    <name type="scientific">Clostridium mobile</name>
    <dbReference type="NCBI Taxonomy" id="2841512"/>
    <lineage>
        <taxon>Bacteria</taxon>
        <taxon>Bacillati</taxon>
        <taxon>Bacillota</taxon>
        <taxon>Clostridia</taxon>
        <taxon>Eubacteriales</taxon>
        <taxon>Clostridiaceae</taxon>
        <taxon>Clostridium</taxon>
    </lineage>
</organism>
<evidence type="ECO:0000313" key="5">
    <source>
        <dbReference type="EMBL" id="MBU5485181.1"/>
    </source>
</evidence>
<reference evidence="5 6" key="1">
    <citation type="submission" date="2021-06" db="EMBL/GenBank/DDBJ databases">
        <authorList>
            <person name="Sun Q."/>
            <person name="Li D."/>
        </authorList>
    </citation>
    <scope>NUCLEOTIDE SEQUENCE [LARGE SCALE GENOMIC DNA]</scope>
    <source>
        <strain evidence="5 6">MSJ-11</strain>
    </source>
</reference>
<keyword evidence="3" id="KW-0411">Iron-sulfur</keyword>
<comment type="caution">
    <text evidence="5">The sequence shown here is derived from an EMBL/GenBank/DDBJ whole genome shotgun (WGS) entry which is preliminary data.</text>
</comment>